<feature type="non-terminal residue" evidence="3">
    <location>
        <position position="1"/>
    </location>
</feature>
<dbReference type="InParanoid" id="A0A165G318"/>
<protein>
    <submittedName>
        <fullName evidence="3">Kinase-like protein</fullName>
    </submittedName>
</protein>
<reference evidence="3 4" key="1">
    <citation type="journal article" date="2016" name="Mol. Biol. Evol.">
        <title>Comparative Genomics of Early-Diverging Mushroom-Forming Fungi Provides Insights into the Origins of Lignocellulose Decay Capabilities.</title>
        <authorList>
            <person name="Nagy L.G."/>
            <person name="Riley R."/>
            <person name="Tritt A."/>
            <person name="Adam C."/>
            <person name="Daum C."/>
            <person name="Floudas D."/>
            <person name="Sun H."/>
            <person name="Yadav J.S."/>
            <person name="Pangilinan J."/>
            <person name="Larsson K.H."/>
            <person name="Matsuura K."/>
            <person name="Barry K."/>
            <person name="Labutti K."/>
            <person name="Kuo R."/>
            <person name="Ohm R.A."/>
            <person name="Bhattacharya S.S."/>
            <person name="Shirouzu T."/>
            <person name="Yoshinaga Y."/>
            <person name="Martin F.M."/>
            <person name="Grigoriev I.V."/>
            <person name="Hibbett D.S."/>
        </authorList>
    </citation>
    <scope>NUCLEOTIDE SEQUENCE [LARGE SCALE GENOMIC DNA]</scope>
    <source>
        <strain evidence="3 4">HHB12733</strain>
    </source>
</reference>
<keyword evidence="4" id="KW-1185">Reference proteome</keyword>
<dbReference type="PROSITE" id="PS50011">
    <property type="entry name" value="PROTEIN_KINASE_DOM"/>
    <property type="match status" value="1"/>
</dbReference>
<keyword evidence="3" id="KW-0808">Transferase</keyword>
<dbReference type="SUPFAM" id="SSF56112">
    <property type="entry name" value="Protein kinase-like (PK-like)"/>
    <property type="match status" value="1"/>
</dbReference>
<dbReference type="AlphaFoldDB" id="A0A165G318"/>
<feature type="compositionally biased region" description="Polar residues" evidence="1">
    <location>
        <begin position="194"/>
        <end position="206"/>
    </location>
</feature>
<dbReference type="PANTHER" id="PTHR44329">
    <property type="entry name" value="SERINE/THREONINE-PROTEIN KINASE TNNI3K-RELATED"/>
    <property type="match status" value="1"/>
</dbReference>
<evidence type="ECO:0000259" key="2">
    <source>
        <dbReference type="PROSITE" id="PS50011"/>
    </source>
</evidence>
<proteinExistence type="predicted"/>
<feature type="region of interest" description="Disordered" evidence="1">
    <location>
        <begin position="166"/>
        <end position="213"/>
    </location>
</feature>
<feature type="domain" description="Protein kinase" evidence="2">
    <location>
        <begin position="1"/>
        <end position="167"/>
    </location>
</feature>
<dbReference type="InterPro" id="IPR011009">
    <property type="entry name" value="Kinase-like_dom_sf"/>
</dbReference>
<dbReference type="Pfam" id="PF07714">
    <property type="entry name" value="PK_Tyr_Ser-Thr"/>
    <property type="match status" value="1"/>
</dbReference>
<dbReference type="STRING" id="1353952.A0A165G318"/>
<dbReference type="OrthoDB" id="4062651at2759"/>
<dbReference type="InterPro" id="IPR000719">
    <property type="entry name" value="Prot_kinase_dom"/>
</dbReference>
<dbReference type="GO" id="GO:0005524">
    <property type="term" value="F:ATP binding"/>
    <property type="evidence" value="ECO:0007669"/>
    <property type="project" value="InterPro"/>
</dbReference>
<evidence type="ECO:0000256" key="1">
    <source>
        <dbReference type="SAM" id="MobiDB-lite"/>
    </source>
</evidence>
<dbReference type="GO" id="GO:0004674">
    <property type="term" value="F:protein serine/threonine kinase activity"/>
    <property type="evidence" value="ECO:0007669"/>
    <property type="project" value="TreeGrafter"/>
</dbReference>
<evidence type="ECO:0000313" key="3">
    <source>
        <dbReference type="EMBL" id="KZT57536.1"/>
    </source>
</evidence>
<sequence>IVYGLQYLHSQDPPIVHGRLRSSNVLVTDAGESLLCDYDQARFADDMPADIATNLAPEWARWAAPEHFSFNTSASGAPVDPWAAPSDMFSLGMTIYEILAGHKPFAGTSSRMARDAIQDGDRPDIPDAWKQDAEVAVLIGLMTKCWTHDPGKRPSCSEAVALLHTDQSGHQPQPVSDGGQPTGDNPVHLRSEPSRNSTSQGRQADLSSGEDRS</sequence>
<organism evidence="3 4">
    <name type="scientific">Calocera cornea HHB12733</name>
    <dbReference type="NCBI Taxonomy" id="1353952"/>
    <lineage>
        <taxon>Eukaryota</taxon>
        <taxon>Fungi</taxon>
        <taxon>Dikarya</taxon>
        <taxon>Basidiomycota</taxon>
        <taxon>Agaricomycotina</taxon>
        <taxon>Dacrymycetes</taxon>
        <taxon>Dacrymycetales</taxon>
        <taxon>Dacrymycetaceae</taxon>
        <taxon>Calocera</taxon>
    </lineage>
</organism>
<dbReference type="Gene3D" id="1.10.510.10">
    <property type="entry name" value="Transferase(Phosphotransferase) domain 1"/>
    <property type="match status" value="1"/>
</dbReference>
<dbReference type="InterPro" id="IPR001245">
    <property type="entry name" value="Ser-Thr/Tyr_kinase_cat_dom"/>
</dbReference>
<dbReference type="InterPro" id="IPR051681">
    <property type="entry name" value="Ser/Thr_Kinases-Pseudokinases"/>
</dbReference>
<keyword evidence="3" id="KW-0418">Kinase</keyword>
<accession>A0A165G318</accession>
<dbReference type="EMBL" id="KV423962">
    <property type="protein sequence ID" value="KZT57536.1"/>
    <property type="molecule type" value="Genomic_DNA"/>
</dbReference>
<dbReference type="Proteomes" id="UP000076842">
    <property type="component" value="Unassembled WGS sequence"/>
</dbReference>
<evidence type="ECO:0000313" key="4">
    <source>
        <dbReference type="Proteomes" id="UP000076842"/>
    </source>
</evidence>
<gene>
    <name evidence="3" type="ORF">CALCODRAFT_434086</name>
</gene>
<name>A0A165G318_9BASI</name>